<sequence length="334" mass="37333">MTMHEVVYKLAVGECHEPNSKGSGSAWKAYINARVPSLSLLEYPNGKGVVRATSRGLDMALHWSGVWAALLMSPREDETSEPILYVRWMAGPYRRKDVTQGFRSLVRMTMHEVVYELAMGECHEPNSKGSSFAWKVYINTRVPGLSLLEYPNGKGVVRATSRGLDMALHWSGVWAALLMSPREDETSEPLLYAKWMAGPYRRKDVTQGRNNDPVTSGIRAKSDQGGRKQNRSRSGSAWKAYINARVSGLSLLVLLEYPNGKGVVRATIRRLDMALYWLGVRAAPLMSPRQEETSEPLLYTGWVTGPYRCKDAMRGRNNDPVTLSPNTNTSYNMG</sequence>
<proteinExistence type="predicted"/>
<comment type="caution">
    <text evidence="2">The sequence shown here is derived from an EMBL/GenBank/DDBJ whole genome shotgun (WGS) entry which is preliminary data.</text>
</comment>
<feature type="region of interest" description="Disordered" evidence="1">
    <location>
        <begin position="203"/>
        <end position="233"/>
    </location>
</feature>
<name>A0A6L2KYR0_TANCI</name>
<feature type="compositionally biased region" description="Polar residues" evidence="1">
    <location>
        <begin position="319"/>
        <end position="334"/>
    </location>
</feature>
<protein>
    <submittedName>
        <fullName evidence="2">Uncharacterized protein</fullName>
    </submittedName>
</protein>
<evidence type="ECO:0000256" key="1">
    <source>
        <dbReference type="SAM" id="MobiDB-lite"/>
    </source>
</evidence>
<dbReference type="AlphaFoldDB" id="A0A6L2KYR0"/>
<evidence type="ECO:0000313" key="2">
    <source>
        <dbReference type="EMBL" id="GEU53602.1"/>
    </source>
</evidence>
<feature type="region of interest" description="Disordered" evidence="1">
    <location>
        <begin position="313"/>
        <end position="334"/>
    </location>
</feature>
<reference evidence="2" key="1">
    <citation type="journal article" date="2019" name="Sci. Rep.">
        <title>Draft genome of Tanacetum cinerariifolium, the natural source of mosquito coil.</title>
        <authorList>
            <person name="Yamashiro T."/>
            <person name="Shiraishi A."/>
            <person name="Satake H."/>
            <person name="Nakayama K."/>
        </authorList>
    </citation>
    <scope>NUCLEOTIDE SEQUENCE</scope>
</reference>
<dbReference type="EMBL" id="BKCJ010003198">
    <property type="protein sequence ID" value="GEU53602.1"/>
    <property type="molecule type" value="Genomic_DNA"/>
</dbReference>
<organism evidence="2">
    <name type="scientific">Tanacetum cinerariifolium</name>
    <name type="common">Dalmatian daisy</name>
    <name type="synonym">Chrysanthemum cinerariifolium</name>
    <dbReference type="NCBI Taxonomy" id="118510"/>
    <lineage>
        <taxon>Eukaryota</taxon>
        <taxon>Viridiplantae</taxon>
        <taxon>Streptophyta</taxon>
        <taxon>Embryophyta</taxon>
        <taxon>Tracheophyta</taxon>
        <taxon>Spermatophyta</taxon>
        <taxon>Magnoliopsida</taxon>
        <taxon>eudicotyledons</taxon>
        <taxon>Gunneridae</taxon>
        <taxon>Pentapetalae</taxon>
        <taxon>asterids</taxon>
        <taxon>campanulids</taxon>
        <taxon>Asterales</taxon>
        <taxon>Asteraceae</taxon>
        <taxon>Asteroideae</taxon>
        <taxon>Anthemideae</taxon>
        <taxon>Anthemidinae</taxon>
        <taxon>Tanacetum</taxon>
    </lineage>
</organism>
<accession>A0A6L2KYR0</accession>
<gene>
    <name evidence="2" type="ORF">Tci_025580</name>
</gene>